<feature type="non-terminal residue" evidence="3">
    <location>
        <position position="579"/>
    </location>
</feature>
<protein>
    <submittedName>
        <fullName evidence="3">Uncharacterized protein</fullName>
    </submittedName>
</protein>
<keyword evidence="2" id="KW-0472">Membrane</keyword>
<sequence>MSNNSNSSKKSKNAKEQKSKGKGGKIKPLKLPKTSKPGKVGIKTKYRRFTSKQKTKVIVFKSKAKTELHDFYGKIVHQEVYGIDGKEPPKSYSFGKKFFGLYIIFIAYSFILIIPENFLTRFLMFGNYFAFSNAIILFFIILSFLFSVDKIRIYIFEEKTFLKQLVLYVSLLAVLYIIFLVISTSINFMSYLLTLSMIWLILLSSRFYIYSRKFSTKIESQFIKKYSGFRFSLAAIIPFLILVVLIIISLFYRSFLVFLSLDLFGTDLFGPPDPVNAVKIYALEMTVIMPLIYFSLIMTFVFIIFEFISTRRRAETKRAGTFDNFTFSLIVLFIFFFQILQISIFLFMQPETVEAIKKVFGGGTGSIISSIFGLEFVISLYFLYRIIKKTGKTLGWRILFFKKDGLILFTLACVFAQTLTRFTMANQVQNQGITTGIGEFLMADKYIISILMIFFLGTTLLIYYIKPHETSMFMRLQKETVSTEDEKIDRIYNIIRSEYLRRGEAYPLEIVERELIKATHLSKGNVYSLVKQLAKKDMDISITEEKKEVGKPIKMVNFLSITEKFDKKGVAAQKAKHFL</sequence>
<feature type="transmembrane region" description="Helical" evidence="2">
    <location>
        <begin position="231"/>
        <end position="252"/>
    </location>
</feature>
<dbReference type="AlphaFoldDB" id="A0A0F9G0S8"/>
<feature type="transmembrane region" description="Helical" evidence="2">
    <location>
        <begin position="405"/>
        <end position="426"/>
    </location>
</feature>
<evidence type="ECO:0000256" key="1">
    <source>
        <dbReference type="SAM" id="MobiDB-lite"/>
    </source>
</evidence>
<evidence type="ECO:0000313" key="3">
    <source>
        <dbReference type="EMBL" id="KKL92249.1"/>
    </source>
</evidence>
<evidence type="ECO:0000256" key="2">
    <source>
        <dbReference type="SAM" id="Phobius"/>
    </source>
</evidence>
<feature type="region of interest" description="Disordered" evidence="1">
    <location>
        <begin position="1"/>
        <end position="38"/>
    </location>
</feature>
<comment type="caution">
    <text evidence="3">The sequence shown here is derived from an EMBL/GenBank/DDBJ whole genome shotgun (WGS) entry which is preliminary data.</text>
</comment>
<accession>A0A0F9G0S8</accession>
<keyword evidence="2" id="KW-0812">Transmembrane</keyword>
<feature type="transmembrane region" description="Helical" evidence="2">
    <location>
        <begin position="165"/>
        <end position="182"/>
    </location>
</feature>
<feature type="transmembrane region" description="Helical" evidence="2">
    <location>
        <begin position="188"/>
        <end position="210"/>
    </location>
</feature>
<feature type="transmembrane region" description="Helical" evidence="2">
    <location>
        <begin position="125"/>
        <end position="145"/>
    </location>
</feature>
<organism evidence="3">
    <name type="scientific">marine sediment metagenome</name>
    <dbReference type="NCBI Taxonomy" id="412755"/>
    <lineage>
        <taxon>unclassified sequences</taxon>
        <taxon>metagenomes</taxon>
        <taxon>ecological metagenomes</taxon>
    </lineage>
</organism>
<gene>
    <name evidence="3" type="ORF">LCGC14_1886600</name>
</gene>
<dbReference type="EMBL" id="LAZR01019519">
    <property type="protein sequence ID" value="KKL92249.1"/>
    <property type="molecule type" value="Genomic_DNA"/>
</dbReference>
<feature type="transmembrane region" description="Helical" evidence="2">
    <location>
        <begin position="446"/>
        <end position="465"/>
    </location>
</feature>
<proteinExistence type="predicted"/>
<feature type="transmembrane region" description="Helical" evidence="2">
    <location>
        <begin position="99"/>
        <end position="119"/>
    </location>
</feature>
<reference evidence="3" key="1">
    <citation type="journal article" date="2015" name="Nature">
        <title>Complex archaea that bridge the gap between prokaryotes and eukaryotes.</title>
        <authorList>
            <person name="Spang A."/>
            <person name="Saw J.H."/>
            <person name="Jorgensen S.L."/>
            <person name="Zaremba-Niedzwiedzka K."/>
            <person name="Martijn J."/>
            <person name="Lind A.E."/>
            <person name="van Eijk R."/>
            <person name="Schleper C."/>
            <person name="Guy L."/>
            <person name="Ettema T.J."/>
        </authorList>
    </citation>
    <scope>NUCLEOTIDE SEQUENCE</scope>
</reference>
<feature type="transmembrane region" description="Helical" evidence="2">
    <location>
        <begin position="280"/>
        <end position="305"/>
    </location>
</feature>
<feature type="transmembrane region" description="Helical" evidence="2">
    <location>
        <begin position="360"/>
        <end position="384"/>
    </location>
</feature>
<feature type="transmembrane region" description="Helical" evidence="2">
    <location>
        <begin position="325"/>
        <end position="348"/>
    </location>
</feature>
<keyword evidence="2" id="KW-1133">Transmembrane helix</keyword>
<feature type="compositionally biased region" description="Basic residues" evidence="1">
    <location>
        <begin position="20"/>
        <end position="30"/>
    </location>
</feature>
<name>A0A0F9G0S8_9ZZZZ</name>